<dbReference type="InterPro" id="IPR009057">
    <property type="entry name" value="Homeodomain-like_sf"/>
</dbReference>
<keyword evidence="4" id="KW-1133">Transmembrane helix</keyword>
<protein>
    <submittedName>
        <fullName evidence="6">AraC-like DNA-binding protein</fullName>
    </submittedName>
</protein>
<dbReference type="GO" id="GO:0003700">
    <property type="term" value="F:DNA-binding transcription factor activity"/>
    <property type="evidence" value="ECO:0007669"/>
    <property type="project" value="InterPro"/>
</dbReference>
<evidence type="ECO:0000313" key="7">
    <source>
        <dbReference type="Proteomes" id="UP000295632"/>
    </source>
</evidence>
<feature type="domain" description="HTH araC/xylS-type" evidence="5">
    <location>
        <begin position="652"/>
        <end position="751"/>
    </location>
</feature>
<feature type="transmembrane region" description="Helical" evidence="4">
    <location>
        <begin position="12"/>
        <end position="34"/>
    </location>
</feature>
<dbReference type="SUPFAM" id="SSF46689">
    <property type="entry name" value="Homeodomain-like"/>
    <property type="match status" value="1"/>
</dbReference>
<dbReference type="OrthoDB" id="1975037at2"/>
<dbReference type="Pfam" id="PF12833">
    <property type="entry name" value="HTH_18"/>
    <property type="match status" value="1"/>
</dbReference>
<sequence>MRRILTGKSKVFLAMLLSFLLVFSIPVSFEVLLYRQMEQSIRTQHSKGNVAMLEQLRQVLDQRLNEVDQLAVQVAFHPHLQLALSTNHENYLYFQLIQSLKALDNNPFIKDFFIYFKEKDIVLTPSIKTNSSIFFSKYYRYEQSQLNHLPNFITTYSGEKNYLPAQIVHNPFTNEKPSVITFLQGLPYGDSTPTALLGVLVYKEKISSLLHTINDVNQSTVFIFNEQRQLIMRTGGDDKLPIPSTQLMEGNHGSIETNVDGVMQNISYVKSNHNGWTYVSAIPKQTYSAPLVKVQNTALIFLILCLFIGLAASYFLTVWHYKPLEALVSSIIKPFHQTKLPRNEYAFITDTFFDMQEKEKTLEKQLHLQEPTMNEEKTRRLIQGIDNVSGVIEQFVCVSSYFVVVALEFEDDSLEEGKSSQWKLIQFLIQNICEDCFSTQGNIYTTCVEKDRIAIILNYKAPPSAHWISEMEERAVHIKQVLENTFQLSVTIGIGNVQSDIRKVKTSYQEALQALEYRFIKGKQVITFFEELSVEPHYYYPTDVEEQLINTIMSGDTAKALQLIDELFTLNFEDRNISLEVGQCLAFNLTSTLLKVLNRLSVKKAPWPAKLLEDMTMCRTAVEVLHLVKQYCETICEYVEQDRTDYQNEMYLEIKRMVQEHYADQSFNVAAIANNLDRTQQHVSTFFSKHHGGSLKDYVAKVRLSHAKSMLRNRNNTIADVAKAIGYANDIGVIRLFKKYEGITPGQYRDQQDDGESYK</sequence>
<evidence type="ECO:0000256" key="1">
    <source>
        <dbReference type="ARBA" id="ARBA00023015"/>
    </source>
</evidence>
<dbReference type="RefSeq" id="WP_133579676.1">
    <property type="nucleotide sequence ID" value="NZ_SNYJ01000004.1"/>
</dbReference>
<dbReference type="PANTHER" id="PTHR43280:SF10">
    <property type="entry name" value="REGULATORY PROTEIN POCR"/>
    <property type="match status" value="1"/>
</dbReference>
<keyword evidence="2 6" id="KW-0238">DNA-binding</keyword>
<dbReference type="EMBL" id="SNYJ01000004">
    <property type="protein sequence ID" value="TDQ41072.1"/>
    <property type="molecule type" value="Genomic_DNA"/>
</dbReference>
<dbReference type="Pfam" id="PF17853">
    <property type="entry name" value="GGDEF_2"/>
    <property type="match status" value="1"/>
</dbReference>
<keyword evidence="3" id="KW-0804">Transcription</keyword>
<comment type="caution">
    <text evidence="6">The sequence shown here is derived from an EMBL/GenBank/DDBJ whole genome shotgun (WGS) entry which is preliminary data.</text>
</comment>
<dbReference type="GO" id="GO:0043565">
    <property type="term" value="F:sequence-specific DNA binding"/>
    <property type="evidence" value="ECO:0007669"/>
    <property type="project" value="InterPro"/>
</dbReference>
<keyword evidence="1" id="KW-0805">Transcription regulation</keyword>
<name>A0A4R6U665_9BACI</name>
<keyword evidence="4" id="KW-0472">Membrane</keyword>
<reference evidence="6 7" key="1">
    <citation type="submission" date="2019-03" db="EMBL/GenBank/DDBJ databases">
        <title>Genomic Encyclopedia of Type Strains, Phase IV (KMG-IV): sequencing the most valuable type-strain genomes for metagenomic binning, comparative biology and taxonomic classification.</title>
        <authorList>
            <person name="Goeker M."/>
        </authorList>
    </citation>
    <scope>NUCLEOTIDE SEQUENCE [LARGE SCALE GENOMIC DNA]</scope>
    <source>
        <strain evidence="6 7">DSM 28697</strain>
    </source>
</reference>
<dbReference type="InterPro" id="IPR041522">
    <property type="entry name" value="CdaR_GGDEF"/>
</dbReference>
<dbReference type="Proteomes" id="UP000295632">
    <property type="component" value="Unassembled WGS sequence"/>
</dbReference>
<dbReference type="InterPro" id="IPR018060">
    <property type="entry name" value="HTH_AraC"/>
</dbReference>
<accession>A0A4R6U665</accession>
<evidence type="ECO:0000256" key="4">
    <source>
        <dbReference type="SAM" id="Phobius"/>
    </source>
</evidence>
<dbReference type="CDD" id="cd18774">
    <property type="entry name" value="PDC2_HK_sensor"/>
    <property type="match status" value="1"/>
</dbReference>
<organism evidence="6 7">
    <name type="scientific">Aureibacillus halotolerans</name>
    <dbReference type="NCBI Taxonomy" id="1508390"/>
    <lineage>
        <taxon>Bacteria</taxon>
        <taxon>Bacillati</taxon>
        <taxon>Bacillota</taxon>
        <taxon>Bacilli</taxon>
        <taxon>Bacillales</taxon>
        <taxon>Bacillaceae</taxon>
        <taxon>Aureibacillus</taxon>
    </lineage>
</organism>
<dbReference type="AlphaFoldDB" id="A0A4R6U665"/>
<dbReference type="Gene3D" id="1.10.10.60">
    <property type="entry name" value="Homeodomain-like"/>
    <property type="match status" value="2"/>
</dbReference>
<dbReference type="PROSITE" id="PS01124">
    <property type="entry name" value="HTH_ARAC_FAMILY_2"/>
    <property type="match status" value="1"/>
</dbReference>
<dbReference type="PANTHER" id="PTHR43280">
    <property type="entry name" value="ARAC-FAMILY TRANSCRIPTIONAL REGULATOR"/>
    <property type="match status" value="1"/>
</dbReference>
<gene>
    <name evidence="6" type="ORF">EV213_10470</name>
</gene>
<evidence type="ECO:0000313" key="6">
    <source>
        <dbReference type="EMBL" id="TDQ41072.1"/>
    </source>
</evidence>
<evidence type="ECO:0000256" key="2">
    <source>
        <dbReference type="ARBA" id="ARBA00023125"/>
    </source>
</evidence>
<evidence type="ECO:0000259" key="5">
    <source>
        <dbReference type="PROSITE" id="PS01124"/>
    </source>
</evidence>
<keyword evidence="4" id="KW-0812">Transmembrane</keyword>
<keyword evidence="7" id="KW-1185">Reference proteome</keyword>
<evidence type="ECO:0000256" key="3">
    <source>
        <dbReference type="ARBA" id="ARBA00023163"/>
    </source>
</evidence>
<dbReference type="SMART" id="SM00342">
    <property type="entry name" value="HTH_ARAC"/>
    <property type="match status" value="1"/>
</dbReference>
<feature type="transmembrane region" description="Helical" evidence="4">
    <location>
        <begin position="298"/>
        <end position="321"/>
    </location>
</feature>
<proteinExistence type="predicted"/>